<feature type="region of interest" description="Disordered" evidence="1">
    <location>
        <begin position="34"/>
        <end position="55"/>
    </location>
</feature>
<name>A0A090E611_MESPL</name>
<dbReference type="Proteomes" id="UP000045285">
    <property type="component" value="Unassembled WGS sequence"/>
</dbReference>
<evidence type="ECO:0000313" key="3">
    <source>
        <dbReference type="Proteomes" id="UP000045285"/>
    </source>
</evidence>
<evidence type="ECO:0000256" key="1">
    <source>
        <dbReference type="SAM" id="MobiDB-lite"/>
    </source>
</evidence>
<keyword evidence="3" id="KW-1185">Reference proteome</keyword>
<gene>
    <name evidence="2" type="ORF">MPL3356_390297</name>
</gene>
<dbReference type="AlphaFoldDB" id="A0A090E611"/>
<protein>
    <submittedName>
        <fullName evidence="2">Uncharacterized protein</fullName>
    </submittedName>
</protein>
<proteinExistence type="predicted"/>
<evidence type="ECO:0000313" key="2">
    <source>
        <dbReference type="EMBL" id="CDX22404.1"/>
    </source>
</evidence>
<accession>A0A090E611</accession>
<sequence>MLRGEPLLLILRRAASGAAASEPDHAVGLQEVEAHEDDGDQRHLNRCPAHARVPR</sequence>
<organism evidence="2 3">
    <name type="scientific">Mesorhizobium plurifarium</name>
    <dbReference type="NCBI Taxonomy" id="69974"/>
    <lineage>
        <taxon>Bacteria</taxon>
        <taxon>Pseudomonadati</taxon>
        <taxon>Pseudomonadota</taxon>
        <taxon>Alphaproteobacteria</taxon>
        <taxon>Hyphomicrobiales</taxon>
        <taxon>Phyllobacteriaceae</taxon>
        <taxon>Mesorhizobium</taxon>
    </lineage>
</organism>
<reference evidence="3" key="1">
    <citation type="submission" date="2014-08" db="EMBL/GenBank/DDBJ databases">
        <authorList>
            <person name="Moulin L."/>
        </authorList>
    </citation>
    <scope>NUCLEOTIDE SEQUENCE [LARGE SCALE GENOMIC DNA]</scope>
</reference>
<dbReference type="EMBL" id="CCMZ01000033">
    <property type="protein sequence ID" value="CDX22404.1"/>
    <property type="molecule type" value="Genomic_DNA"/>
</dbReference>